<feature type="chain" id="PRO_5016851471" evidence="2">
    <location>
        <begin position="18"/>
        <end position="438"/>
    </location>
</feature>
<dbReference type="SUPFAM" id="SSF50685">
    <property type="entry name" value="Barwin-like endoglucanases"/>
    <property type="match status" value="1"/>
</dbReference>
<dbReference type="Pfam" id="PF03330">
    <property type="entry name" value="DPBB_1"/>
    <property type="match status" value="1"/>
</dbReference>
<dbReference type="Gene3D" id="2.40.40.10">
    <property type="entry name" value="RlpA-like domain"/>
    <property type="match status" value="1"/>
</dbReference>
<keyword evidence="1 2" id="KW-0732">Signal</keyword>
<evidence type="ECO:0000313" key="5">
    <source>
        <dbReference type="Proteomes" id="UP000249619"/>
    </source>
</evidence>
<organism evidence="4 5">
    <name type="scientific">Stemphylium lycopersici</name>
    <name type="common">Tomato gray leaf spot disease fungus</name>
    <name type="synonym">Thyrospora lycopersici</name>
    <dbReference type="NCBI Taxonomy" id="183478"/>
    <lineage>
        <taxon>Eukaryota</taxon>
        <taxon>Fungi</taxon>
        <taxon>Dikarya</taxon>
        <taxon>Ascomycota</taxon>
        <taxon>Pezizomycotina</taxon>
        <taxon>Dothideomycetes</taxon>
        <taxon>Pleosporomycetidae</taxon>
        <taxon>Pleosporales</taxon>
        <taxon>Pleosporineae</taxon>
        <taxon>Pleosporaceae</taxon>
        <taxon>Stemphylium</taxon>
    </lineage>
</organism>
<sequence>MKSTIFSLLPVAGLAVAESVCTQKTVTTTAYETVYETASAVNVADLTSSKSGVCSARSTVTTTTVEKVYVTVTPDAAATPEAAEESTSTSTLDIYTTVTVRPSGGYFGNSTTPTMFKPDVSSSSAVAYPTMSVLPTTKVDYASLVYSGLPQSEAAKSYEAAVSSAAAAYPTMSVLPTTKVDYASLVYSGLPQSEAAKSYEAAVSSAAAKPTSKSAAPAASSSYTAAAPVASEAATSAPGSKRGEATFYGGNTSGGMCSFTGYTIPSGIFGTALSDSNWDNGANCGACVSVTGPDGNKIKAMVVDQCPGCGPNHLDLYPEAFAKLAEPSKGVINVSWDVVSCGITSPIVLKNKEGTSKFWFAMQVMNSNVPVSKLEVSTDGGSSWKSTTRKEYNYFENPAGFGADTVDVKVTSDSGESIVVKGVSIAPTTTKTAGSNFA</sequence>
<proteinExistence type="predicted"/>
<evidence type="ECO:0000313" key="4">
    <source>
        <dbReference type="EMBL" id="RAR10293.1"/>
    </source>
</evidence>
<dbReference type="CDD" id="cd22272">
    <property type="entry name" value="DPBB_EXLX1-like"/>
    <property type="match status" value="1"/>
</dbReference>
<name>A0A364N2N7_STELY</name>
<comment type="caution">
    <text evidence="4">The sequence shown here is derived from an EMBL/GenBank/DDBJ whole genome shotgun (WGS) entry which is preliminary data.</text>
</comment>
<dbReference type="InterPro" id="IPR009009">
    <property type="entry name" value="RlpA-like_DPBB"/>
</dbReference>
<dbReference type="Proteomes" id="UP000249619">
    <property type="component" value="Unassembled WGS sequence"/>
</dbReference>
<evidence type="ECO:0000256" key="2">
    <source>
        <dbReference type="SAM" id="SignalP"/>
    </source>
</evidence>
<dbReference type="InterPro" id="IPR036749">
    <property type="entry name" value="Expansin_CBD_sf"/>
</dbReference>
<dbReference type="EMBL" id="QGDH01000066">
    <property type="protein sequence ID" value="RAR10293.1"/>
    <property type="molecule type" value="Genomic_DNA"/>
</dbReference>
<dbReference type="Gene3D" id="2.60.40.760">
    <property type="entry name" value="Expansin, cellulose-binding-like domain"/>
    <property type="match status" value="1"/>
</dbReference>
<dbReference type="SUPFAM" id="SSF49590">
    <property type="entry name" value="PHL pollen allergen"/>
    <property type="match status" value="1"/>
</dbReference>
<keyword evidence="5" id="KW-1185">Reference proteome</keyword>
<dbReference type="PROSITE" id="PS50842">
    <property type="entry name" value="EXPANSIN_EG45"/>
    <property type="match status" value="1"/>
</dbReference>
<evidence type="ECO:0000256" key="1">
    <source>
        <dbReference type="ARBA" id="ARBA00022729"/>
    </source>
</evidence>
<feature type="signal peptide" evidence="2">
    <location>
        <begin position="1"/>
        <end position="17"/>
    </location>
</feature>
<dbReference type="InterPro" id="IPR007112">
    <property type="entry name" value="Expansin/allergen_DPBB_dom"/>
</dbReference>
<protein>
    <submittedName>
        <fullName evidence="4">Barwin-like endoglucanase</fullName>
    </submittedName>
</protein>
<gene>
    <name evidence="4" type="ORF">DDE83_005064</name>
</gene>
<dbReference type="AlphaFoldDB" id="A0A364N2N7"/>
<dbReference type="NCBIfam" id="NF041144">
    <property type="entry name" value="expansin_EXLX1"/>
    <property type="match status" value="1"/>
</dbReference>
<evidence type="ECO:0000259" key="3">
    <source>
        <dbReference type="PROSITE" id="PS50842"/>
    </source>
</evidence>
<dbReference type="InterPro" id="IPR036908">
    <property type="entry name" value="RlpA-like_sf"/>
</dbReference>
<dbReference type="PANTHER" id="PTHR31836:SF21">
    <property type="entry name" value="EXPANSIN-LIKE PROTEIN 7"/>
    <property type="match status" value="1"/>
</dbReference>
<reference evidence="5" key="1">
    <citation type="submission" date="2018-05" db="EMBL/GenBank/DDBJ databases">
        <title>Draft genome sequence of Stemphylium lycopersici strain CIDEFI 213.</title>
        <authorList>
            <person name="Medina R."/>
            <person name="Franco M.E.E."/>
            <person name="Lucentini C.G."/>
            <person name="Saparrat M.C.N."/>
            <person name="Balatti P.A."/>
        </authorList>
    </citation>
    <scope>NUCLEOTIDE SEQUENCE [LARGE SCALE GENOMIC DNA]</scope>
    <source>
        <strain evidence="5">CIDEFI 213</strain>
    </source>
</reference>
<dbReference type="OrthoDB" id="406505at2759"/>
<dbReference type="STRING" id="183478.A0A364N2N7"/>
<feature type="domain" description="Expansin-like EG45" evidence="3">
    <location>
        <begin position="254"/>
        <end position="346"/>
    </location>
</feature>
<accession>A0A364N2N7</accession>
<dbReference type="InterPro" id="IPR051477">
    <property type="entry name" value="Expansin_CellWall"/>
</dbReference>
<dbReference type="PANTHER" id="PTHR31836">
    <property type="match status" value="1"/>
</dbReference>
<dbReference type="InterPro" id="IPR049818">
    <property type="entry name" value="Expansin_EXLX1-like"/>
</dbReference>